<proteinExistence type="predicted"/>
<evidence type="ECO:0000313" key="2">
    <source>
        <dbReference type="Proteomes" id="UP000813462"/>
    </source>
</evidence>
<dbReference type="PROSITE" id="PS51257">
    <property type="entry name" value="PROKAR_LIPOPROTEIN"/>
    <property type="match status" value="1"/>
</dbReference>
<gene>
    <name evidence="1" type="ORF">FEM48_Zijuj05G0174700</name>
</gene>
<dbReference type="AlphaFoldDB" id="A0A978VG58"/>
<reference evidence="1" key="1">
    <citation type="journal article" date="2021" name="Front. Plant Sci.">
        <title>Chromosome-Scale Genome Assembly for Chinese Sour Jujube and Insights Into Its Genome Evolution and Domestication Signature.</title>
        <authorList>
            <person name="Shen L.-Y."/>
            <person name="Luo H."/>
            <person name="Wang X.-L."/>
            <person name="Wang X.-M."/>
            <person name="Qiu X.-J."/>
            <person name="Liu H."/>
            <person name="Zhou S.-S."/>
            <person name="Jia K.-H."/>
            <person name="Nie S."/>
            <person name="Bao Y.-T."/>
            <person name="Zhang R.-G."/>
            <person name="Yun Q.-Z."/>
            <person name="Chai Y.-H."/>
            <person name="Lu J.-Y."/>
            <person name="Li Y."/>
            <person name="Zhao S.-W."/>
            <person name="Mao J.-F."/>
            <person name="Jia S.-G."/>
            <person name="Mao Y.-M."/>
        </authorList>
    </citation>
    <scope>NUCLEOTIDE SEQUENCE</scope>
    <source>
        <strain evidence="1">AT0</strain>
        <tissue evidence="1">Leaf</tissue>
    </source>
</reference>
<evidence type="ECO:0000313" key="1">
    <source>
        <dbReference type="EMBL" id="KAH7529347.1"/>
    </source>
</evidence>
<organism evidence="1 2">
    <name type="scientific">Ziziphus jujuba var. spinosa</name>
    <dbReference type="NCBI Taxonomy" id="714518"/>
    <lineage>
        <taxon>Eukaryota</taxon>
        <taxon>Viridiplantae</taxon>
        <taxon>Streptophyta</taxon>
        <taxon>Embryophyta</taxon>
        <taxon>Tracheophyta</taxon>
        <taxon>Spermatophyta</taxon>
        <taxon>Magnoliopsida</taxon>
        <taxon>eudicotyledons</taxon>
        <taxon>Gunneridae</taxon>
        <taxon>Pentapetalae</taxon>
        <taxon>rosids</taxon>
        <taxon>fabids</taxon>
        <taxon>Rosales</taxon>
        <taxon>Rhamnaceae</taxon>
        <taxon>Paliureae</taxon>
        <taxon>Ziziphus</taxon>
    </lineage>
</organism>
<comment type="caution">
    <text evidence="1">The sequence shown here is derived from an EMBL/GenBank/DDBJ whole genome shotgun (WGS) entry which is preliminary data.</text>
</comment>
<accession>A0A978VG58</accession>
<protein>
    <submittedName>
        <fullName evidence="1">Uncharacterized protein</fullName>
    </submittedName>
</protein>
<dbReference type="EMBL" id="JAEACU010000005">
    <property type="protein sequence ID" value="KAH7529347.1"/>
    <property type="molecule type" value="Genomic_DNA"/>
</dbReference>
<dbReference type="Proteomes" id="UP000813462">
    <property type="component" value="Unassembled WGS sequence"/>
</dbReference>
<sequence length="242" mass="26865">MLKYPEQRTLHLNAKAFKGMKRLRLLALSNIVLSCTIEYAPNELRFVDLPGYSFPTFSFDSGPKKLVIPRMPCSHIHELGKHFKSIAYGELLNNSKFLSLSHLRLRYCNPEEVDFLVIAFHFQCLIGNSRASRCGVNIEEIDLKSSIETPCKITAKIISTDMIISMSYSCATSGTSQIFMNSKLPKTNTDVGSENLIALQLADTFFARAVTVECHSSSEVETNGGGLVYKSNAEGVDPSELL</sequence>
<name>A0A978VG58_ZIZJJ</name>